<accession>A0A9P5L9U3</accession>
<reference evidence="2" key="1">
    <citation type="submission" date="2020-03" db="EMBL/GenBank/DDBJ databases">
        <title>Draft Genome Sequence of Cylindrodendrum hubeiense.</title>
        <authorList>
            <person name="Buettner E."/>
            <person name="Kellner H."/>
        </authorList>
    </citation>
    <scope>NUCLEOTIDE SEQUENCE</scope>
    <source>
        <strain evidence="2">IHI 201604</strain>
    </source>
</reference>
<evidence type="ECO:0000256" key="1">
    <source>
        <dbReference type="SAM" id="MobiDB-lite"/>
    </source>
</evidence>
<protein>
    <submittedName>
        <fullName evidence="2">Uncharacterized protein</fullName>
    </submittedName>
</protein>
<dbReference type="OrthoDB" id="5153095at2759"/>
<evidence type="ECO:0000313" key="3">
    <source>
        <dbReference type="Proteomes" id="UP000722485"/>
    </source>
</evidence>
<dbReference type="AlphaFoldDB" id="A0A9P5L9U3"/>
<dbReference type="EMBL" id="JAANBB010000170">
    <property type="protein sequence ID" value="KAF7547709.1"/>
    <property type="molecule type" value="Genomic_DNA"/>
</dbReference>
<dbReference type="Proteomes" id="UP000722485">
    <property type="component" value="Unassembled WGS sequence"/>
</dbReference>
<comment type="caution">
    <text evidence="2">The sequence shown here is derived from an EMBL/GenBank/DDBJ whole genome shotgun (WGS) entry which is preliminary data.</text>
</comment>
<organism evidence="2 3">
    <name type="scientific">Cylindrodendrum hubeiense</name>
    <dbReference type="NCBI Taxonomy" id="595255"/>
    <lineage>
        <taxon>Eukaryota</taxon>
        <taxon>Fungi</taxon>
        <taxon>Dikarya</taxon>
        <taxon>Ascomycota</taxon>
        <taxon>Pezizomycotina</taxon>
        <taxon>Sordariomycetes</taxon>
        <taxon>Hypocreomycetidae</taxon>
        <taxon>Hypocreales</taxon>
        <taxon>Nectriaceae</taxon>
        <taxon>Cylindrodendrum</taxon>
    </lineage>
</organism>
<proteinExistence type="predicted"/>
<feature type="compositionally biased region" description="Basic and acidic residues" evidence="1">
    <location>
        <begin position="255"/>
        <end position="265"/>
    </location>
</feature>
<keyword evidence="3" id="KW-1185">Reference proteome</keyword>
<name>A0A9P5L9U3_9HYPO</name>
<sequence>MSQINTPPLKNLWEQAQSKPKWAATKFWSYVFKQNVFRSRHWVVASYQPPTEDDSELRRLDVVVTNIDDNGSSTTLLFMQAKGANIALDRIDDVEYQAFTACCAHLYNTGRPAVWAMTCVGSKTRLWAYKLNDDYMTPFWPLEDELSTRSKYAEYSTQGQEILRKLNFIKDNPTPDSDVFQTPPSTRPAFASLPPGWHDNEVALIPPPPKPSQVYSGPGSSSSVQKPPNDAPGSRFQLESTNQGLIVDNGALEADVDKYEDNRGM</sequence>
<evidence type="ECO:0000313" key="2">
    <source>
        <dbReference type="EMBL" id="KAF7547709.1"/>
    </source>
</evidence>
<gene>
    <name evidence="2" type="ORF">G7Z17_g7551</name>
</gene>
<feature type="region of interest" description="Disordered" evidence="1">
    <location>
        <begin position="173"/>
        <end position="265"/>
    </location>
</feature>
<feature type="compositionally biased region" description="Low complexity" evidence="1">
    <location>
        <begin position="212"/>
        <end position="225"/>
    </location>
</feature>